<dbReference type="AlphaFoldDB" id="A0A7U7G627"/>
<accession>A0A7U7G627</accession>
<dbReference type="EMBL" id="CBLY010000006">
    <property type="protein sequence ID" value="CDG33783.1"/>
    <property type="molecule type" value="Genomic_DNA"/>
</dbReference>
<protein>
    <submittedName>
        <fullName evidence="1">Uncharacterized protein</fullName>
    </submittedName>
</protein>
<reference evidence="1 2" key="2">
    <citation type="journal article" date="2014" name="PLoS ONE">
        <title>Evolution of mitochondria reconstructed from the energy metabolism of living bacteria.</title>
        <authorList>
            <person name="Degli Esposti M."/>
            <person name="Chouaia B."/>
            <person name="Comandatore F."/>
            <person name="Crotti E."/>
            <person name="Sassera D."/>
            <person name="Lievens P.M."/>
            <person name="Daffonchio D."/>
            <person name="Bandi C."/>
        </authorList>
    </citation>
    <scope>NUCLEOTIDE SEQUENCE [LARGE SCALE GENOMIC DNA]</scope>
    <source>
        <strain evidence="2">AM169</strain>
    </source>
</reference>
<proteinExistence type="predicted"/>
<dbReference type="Proteomes" id="UP000027590">
    <property type="component" value="Unassembled WGS sequence"/>
</dbReference>
<evidence type="ECO:0000313" key="1">
    <source>
        <dbReference type="EMBL" id="CDG33783.1"/>
    </source>
</evidence>
<comment type="caution">
    <text evidence="1">The sequence shown here is derived from an EMBL/GenBank/DDBJ whole genome shotgun (WGS) entry which is preliminary data.</text>
</comment>
<gene>
    <name evidence="1" type="ORF">SACS_1045</name>
</gene>
<name>A0A7U7G627_9PROT</name>
<organism evidence="1 2">
    <name type="scientific">Parasaccharibacter apium</name>
    <dbReference type="NCBI Taxonomy" id="1510841"/>
    <lineage>
        <taxon>Bacteria</taxon>
        <taxon>Pseudomonadati</taxon>
        <taxon>Pseudomonadota</taxon>
        <taxon>Alphaproteobacteria</taxon>
        <taxon>Acetobacterales</taxon>
        <taxon>Acetobacteraceae</taxon>
        <taxon>Parasaccharibacter</taxon>
    </lineage>
</organism>
<evidence type="ECO:0000313" key="2">
    <source>
        <dbReference type="Proteomes" id="UP000027590"/>
    </source>
</evidence>
<sequence length="38" mass="4182">MSFLPILLLVTLYSVIGRADDSGPPFLMEVFPGENRVS</sequence>
<reference evidence="1 2" key="1">
    <citation type="journal article" date="2014" name="Genome Biol. Evol.">
        <title>Acetic acid bacteria genomes reveal functional traits for adaptation to life in insect guts.</title>
        <authorList>
            <person name="Chouaia B."/>
            <person name="Gaiarsa S."/>
            <person name="Crotti E."/>
            <person name="Comandatore F."/>
            <person name="Degli Esposti M."/>
            <person name="Ricci I."/>
            <person name="Alma A."/>
            <person name="Favia G."/>
            <person name="Bandi C."/>
            <person name="Daffonchio D."/>
        </authorList>
    </citation>
    <scope>NUCLEOTIDE SEQUENCE [LARGE SCALE GENOMIC DNA]</scope>
    <source>
        <strain evidence="2">AM169</strain>
    </source>
</reference>